<comment type="caution">
    <text evidence="2">The sequence shown here is derived from an EMBL/GenBank/DDBJ whole genome shotgun (WGS) entry which is preliminary data.</text>
</comment>
<dbReference type="EMBL" id="JANTQA010000047">
    <property type="protein sequence ID" value="KAJ3432136.1"/>
    <property type="molecule type" value="Genomic_DNA"/>
</dbReference>
<reference evidence="2" key="1">
    <citation type="submission" date="2022-08" db="EMBL/GenBank/DDBJ databases">
        <title>Novel sulphate-reducing endosymbionts in the free-living metamonad Anaeramoeba.</title>
        <authorList>
            <person name="Jerlstrom-Hultqvist J."/>
            <person name="Cepicka I."/>
            <person name="Gallot-Lavallee L."/>
            <person name="Salas-Leiva D."/>
            <person name="Curtis B.A."/>
            <person name="Zahonova K."/>
            <person name="Pipaliya S."/>
            <person name="Dacks J."/>
            <person name="Roger A.J."/>
        </authorList>
    </citation>
    <scope>NUCLEOTIDE SEQUENCE</scope>
    <source>
        <strain evidence="2">Busselton2</strain>
    </source>
</reference>
<feature type="region of interest" description="Disordered" evidence="1">
    <location>
        <begin position="173"/>
        <end position="245"/>
    </location>
</feature>
<proteinExistence type="predicted"/>
<dbReference type="AlphaFoldDB" id="A0AAV7YQS5"/>
<gene>
    <name evidence="2" type="ORF">M0812_21067</name>
</gene>
<feature type="compositionally biased region" description="Basic residues" evidence="1">
    <location>
        <begin position="230"/>
        <end position="244"/>
    </location>
</feature>
<dbReference type="Proteomes" id="UP001146793">
    <property type="component" value="Unassembled WGS sequence"/>
</dbReference>
<evidence type="ECO:0000313" key="2">
    <source>
        <dbReference type="EMBL" id="KAJ3432136.1"/>
    </source>
</evidence>
<evidence type="ECO:0000256" key="1">
    <source>
        <dbReference type="SAM" id="MobiDB-lite"/>
    </source>
</evidence>
<organism evidence="2 3">
    <name type="scientific">Anaeramoeba flamelloides</name>
    <dbReference type="NCBI Taxonomy" id="1746091"/>
    <lineage>
        <taxon>Eukaryota</taxon>
        <taxon>Metamonada</taxon>
        <taxon>Anaeramoebidae</taxon>
        <taxon>Anaeramoeba</taxon>
    </lineage>
</organism>
<feature type="compositionally biased region" description="Basic residues" evidence="1">
    <location>
        <begin position="1"/>
        <end position="20"/>
    </location>
</feature>
<name>A0AAV7YQS5_9EUKA</name>
<feature type="compositionally biased region" description="Low complexity" evidence="1">
    <location>
        <begin position="175"/>
        <end position="225"/>
    </location>
</feature>
<accession>A0AAV7YQS5</accession>
<protein>
    <submittedName>
        <fullName evidence="2">Uncharacterized protein</fullName>
    </submittedName>
</protein>
<sequence length="349" mass="40110">MNKPRYKKKKQRQRKKTKTKKNPDFSNKPKLQKKKLNLVSRSLFDLTKYILNDRKTPLFTTNEIQCKEPYSLQFSKPSEILRNKPNAGGSSVFSEALSLEVLLKEIPKTKLLSTETEVEYSNPQSKITDYIISVNDKKNVAVSVSRAFEMKKKKKRSFSDKKNNSLHIKMVTLGENTNTNTNTNETTTTNNSTNTTTNTNNSTTTTTNTNNSTNTNTNTNETTTTNKKEKPTRKSQQKTKRKPTKNINKTTFTIEEAKRLLTKKLKGINESTSNVVTPPFERSILHIFTQKNLQPIIQGVWFNHINEKLKKNTILLLTTPSEINGIDWLFIPKGNKMRFSKNKKKRSKK</sequence>
<evidence type="ECO:0000313" key="3">
    <source>
        <dbReference type="Proteomes" id="UP001146793"/>
    </source>
</evidence>
<feature type="region of interest" description="Disordered" evidence="1">
    <location>
        <begin position="1"/>
        <end position="30"/>
    </location>
</feature>